<evidence type="ECO:0000313" key="2">
    <source>
        <dbReference type="Proteomes" id="UP000189818"/>
    </source>
</evidence>
<organism evidence="1 2">
    <name type="scientific">Rhizorhabdus histidinilytica</name>
    <dbReference type="NCBI Taxonomy" id="439228"/>
    <lineage>
        <taxon>Bacteria</taxon>
        <taxon>Pseudomonadati</taxon>
        <taxon>Pseudomonadota</taxon>
        <taxon>Alphaproteobacteria</taxon>
        <taxon>Sphingomonadales</taxon>
        <taxon>Sphingomonadaceae</taxon>
        <taxon>Rhizorhabdus</taxon>
    </lineage>
</organism>
<sequence>MQLVFLHGPVAAGKLTVARLVAERTGIALFHNHLVVDAVAAVFPFGSPEFIRLREHFWIETIAAAAREGRSLIFTFAPEPSVAADFPERMSAIVAAAGGRVLHVALTLSDAEQERRLVAADRAAFGKLRSVELLRSLRPGLAACLAAMPAPDLRIDSGATSASDAADIIVAALRGD</sequence>
<reference evidence="2" key="1">
    <citation type="submission" date="2017-02" db="EMBL/GenBank/DDBJ databases">
        <authorList>
            <person name="Varghese N."/>
            <person name="Submissions S."/>
        </authorList>
    </citation>
    <scope>NUCLEOTIDE SEQUENCE [LARGE SCALE GENOMIC DNA]</scope>
    <source>
        <strain evidence="2">UM2</strain>
    </source>
</reference>
<dbReference type="InterPro" id="IPR027417">
    <property type="entry name" value="P-loop_NTPase"/>
</dbReference>
<gene>
    <name evidence="1" type="ORF">SAMN06295920_105280</name>
</gene>
<dbReference type="OrthoDB" id="193997at2"/>
<keyword evidence="2" id="KW-1185">Reference proteome</keyword>
<dbReference type="RefSeq" id="WP_079648639.1">
    <property type="nucleotide sequence ID" value="NZ_FUYM01000005.1"/>
</dbReference>
<accession>A0A1T5DLJ3</accession>
<proteinExistence type="predicted"/>
<name>A0A1T5DLJ3_9SPHN</name>
<dbReference type="Proteomes" id="UP000189818">
    <property type="component" value="Unassembled WGS sequence"/>
</dbReference>
<evidence type="ECO:0000313" key="1">
    <source>
        <dbReference type="EMBL" id="SKB72569.1"/>
    </source>
</evidence>
<evidence type="ECO:0008006" key="3">
    <source>
        <dbReference type="Google" id="ProtNLM"/>
    </source>
</evidence>
<dbReference type="SUPFAM" id="SSF52540">
    <property type="entry name" value="P-loop containing nucleoside triphosphate hydrolases"/>
    <property type="match status" value="1"/>
</dbReference>
<dbReference type="EMBL" id="FUYM01000005">
    <property type="protein sequence ID" value="SKB72569.1"/>
    <property type="molecule type" value="Genomic_DNA"/>
</dbReference>
<dbReference type="Gene3D" id="3.40.50.300">
    <property type="entry name" value="P-loop containing nucleotide triphosphate hydrolases"/>
    <property type="match status" value="1"/>
</dbReference>
<dbReference type="STRING" id="439228.SAMN06295920_105280"/>
<dbReference type="AlphaFoldDB" id="A0A1T5DLJ3"/>
<protein>
    <recommendedName>
        <fullName evidence="3">Shikimate kinase</fullName>
    </recommendedName>
</protein>